<evidence type="ECO:0000259" key="2">
    <source>
        <dbReference type="Pfam" id="PF02481"/>
    </source>
</evidence>
<reference evidence="3 4" key="1">
    <citation type="journal article" date="2008" name="Int. J. Syst. Evol. Microbiol.">
        <title>Nocardioides daphniae sp. nov., isolated from Daphnia cucullata (Crustacea: Cladocera).</title>
        <authorList>
            <person name="Toth E.M."/>
            <person name="Keki Z."/>
            <person name="Homonnay Z.G."/>
            <person name="Borsodi A.K."/>
            <person name="Marialigeti K."/>
            <person name="Schumann P."/>
        </authorList>
    </citation>
    <scope>NUCLEOTIDE SEQUENCE [LARGE SCALE GENOMIC DNA]</scope>
    <source>
        <strain evidence="3 4">JCM 16608</strain>
    </source>
</reference>
<dbReference type="InterPro" id="IPR003488">
    <property type="entry name" value="DprA"/>
</dbReference>
<dbReference type="Pfam" id="PF02481">
    <property type="entry name" value="DNA_processg_A"/>
    <property type="match status" value="1"/>
</dbReference>
<dbReference type="EMBL" id="CP038462">
    <property type="protein sequence ID" value="QCC78647.1"/>
    <property type="molecule type" value="Genomic_DNA"/>
</dbReference>
<dbReference type="InterPro" id="IPR057666">
    <property type="entry name" value="DrpA_SLOG"/>
</dbReference>
<dbReference type="AlphaFoldDB" id="A0A4V1CWW1"/>
<evidence type="ECO:0000313" key="4">
    <source>
        <dbReference type="Proteomes" id="UP000297025"/>
    </source>
</evidence>
<evidence type="ECO:0000256" key="1">
    <source>
        <dbReference type="ARBA" id="ARBA00006525"/>
    </source>
</evidence>
<dbReference type="KEGG" id="ndp:E2C04_06245"/>
<feature type="domain" description="Smf/DprA SLOG" evidence="2">
    <location>
        <begin position="53"/>
        <end position="272"/>
    </location>
</feature>
<sequence>MTRLVADLGAIVVRDHLLAERGLSTLHDDVAARLDTIDPARELEAADKVGIRFVVPGDEEWPSGLDALSEAGTVNDRGGVPIGLWVRGPLRLPDHREAVAVVGARTATTYGARVAADLGADLAASGRAVVSGAALGIDQSAHRGALAVEGRTVAVLACGVDRVYPAANRSLLEYVREVGAVVSEAPLGGAPMRIRFLSRNRLIAALAGGTVVVEAALRSGALSSAAWAERLGRVVMGVPGPVTSAQSQGVHERLRTGGAHLVTCAEDVVELLAEAGDLLDDRREAVTERDRLTLRQRQVLDAVGVSTARRADRIAAVAGVGLREVQSALGTLEAKGWVRQDGDAWVLGRTTVP</sequence>
<organism evidence="3 4">
    <name type="scientific">Nocardioides daphniae</name>
    <dbReference type="NCBI Taxonomy" id="402297"/>
    <lineage>
        <taxon>Bacteria</taxon>
        <taxon>Bacillati</taxon>
        <taxon>Actinomycetota</taxon>
        <taxon>Actinomycetes</taxon>
        <taxon>Propionibacteriales</taxon>
        <taxon>Nocardioidaceae</taxon>
        <taxon>Nocardioides</taxon>
    </lineage>
</organism>
<proteinExistence type="inferred from homology"/>
<dbReference type="Proteomes" id="UP000297025">
    <property type="component" value="Chromosome"/>
</dbReference>
<accession>A0A4V1CWW1</accession>
<comment type="similarity">
    <text evidence="1">Belongs to the DprA/Smf family.</text>
</comment>
<dbReference type="SUPFAM" id="SSF102405">
    <property type="entry name" value="MCP/YpsA-like"/>
    <property type="match status" value="1"/>
</dbReference>
<dbReference type="Gene3D" id="3.40.50.450">
    <property type="match status" value="1"/>
</dbReference>
<name>A0A4V1CWW1_9ACTN</name>
<dbReference type="GO" id="GO:0009294">
    <property type="term" value="P:DNA-mediated transformation"/>
    <property type="evidence" value="ECO:0007669"/>
    <property type="project" value="InterPro"/>
</dbReference>
<evidence type="ECO:0000313" key="3">
    <source>
        <dbReference type="EMBL" id="QCC78647.1"/>
    </source>
</evidence>
<dbReference type="PANTHER" id="PTHR43022">
    <property type="entry name" value="PROTEIN SMF"/>
    <property type="match status" value="1"/>
</dbReference>
<dbReference type="NCBIfam" id="TIGR00732">
    <property type="entry name" value="dprA"/>
    <property type="match status" value="1"/>
</dbReference>
<dbReference type="OrthoDB" id="9785707at2"/>
<gene>
    <name evidence="3" type="primary">dprA</name>
    <name evidence="3" type="ORF">E2C04_06245</name>
</gene>
<protein>
    <submittedName>
        <fullName evidence="3">DNA-protecting protein DprA</fullName>
    </submittedName>
</protein>
<dbReference type="PANTHER" id="PTHR43022:SF1">
    <property type="entry name" value="PROTEIN SMF"/>
    <property type="match status" value="1"/>
</dbReference>